<dbReference type="Proteomes" id="UP000298180">
    <property type="component" value="Unassembled WGS sequence"/>
</dbReference>
<dbReference type="EMBL" id="SMLM01000001">
    <property type="protein sequence ID" value="TFZ07177.1"/>
    <property type="molecule type" value="Genomic_DNA"/>
</dbReference>
<dbReference type="RefSeq" id="WP_135263258.1">
    <property type="nucleotide sequence ID" value="NZ_SMLM01000001.1"/>
</dbReference>
<feature type="transmembrane region" description="Helical" evidence="1">
    <location>
        <begin position="46"/>
        <end position="67"/>
    </location>
</feature>
<gene>
    <name evidence="2" type="ORF">EZ313_11365</name>
</gene>
<dbReference type="Pfam" id="PF05857">
    <property type="entry name" value="TraX"/>
    <property type="match status" value="1"/>
</dbReference>
<feature type="transmembrane region" description="Helical" evidence="1">
    <location>
        <begin position="132"/>
        <end position="159"/>
    </location>
</feature>
<keyword evidence="1" id="KW-0472">Membrane</keyword>
<protein>
    <submittedName>
        <fullName evidence="2">Conjugal transfer protein</fullName>
    </submittedName>
</protein>
<name>A0A4Z0C5X8_9BURK</name>
<dbReference type="OrthoDB" id="9781069at2"/>
<evidence type="ECO:0000256" key="1">
    <source>
        <dbReference type="SAM" id="Phobius"/>
    </source>
</evidence>
<evidence type="ECO:0000313" key="3">
    <source>
        <dbReference type="Proteomes" id="UP000298180"/>
    </source>
</evidence>
<feature type="transmembrane region" description="Helical" evidence="1">
    <location>
        <begin position="79"/>
        <end position="96"/>
    </location>
</feature>
<keyword evidence="3" id="KW-1185">Reference proteome</keyword>
<feature type="transmembrane region" description="Helical" evidence="1">
    <location>
        <begin position="171"/>
        <end position="204"/>
    </location>
</feature>
<reference evidence="2 3" key="1">
    <citation type="submission" date="2019-03" db="EMBL/GenBank/DDBJ databases">
        <title>Ramlibacter henchirensis DSM 14656, whole genome shotgun sequence.</title>
        <authorList>
            <person name="Zhang X."/>
            <person name="Feng G."/>
            <person name="Zhu H."/>
        </authorList>
    </citation>
    <scope>NUCLEOTIDE SEQUENCE [LARGE SCALE GENOMIC DNA]</scope>
    <source>
        <strain evidence="2 3">DSM 14656</strain>
    </source>
</reference>
<organism evidence="2 3">
    <name type="scientific">Ramlibacter henchirensis</name>
    <dbReference type="NCBI Taxonomy" id="204072"/>
    <lineage>
        <taxon>Bacteria</taxon>
        <taxon>Pseudomonadati</taxon>
        <taxon>Pseudomonadota</taxon>
        <taxon>Betaproteobacteria</taxon>
        <taxon>Burkholderiales</taxon>
        <taxon>Comamonadaceae</taxon>
        <taxon>Ramlibacter</taxon>
    </lineage>
</organism>
<comment type="caution">
    <text evidence="2">The sequence shown here is derived from an EMBL/GenBank/DDBJ whole genome shotgun (WGS) entry which is preliminary data.</text>
</comment>
<dbReference type="AlphaFoldDB" id="A0A4Z0C5X8"/>
<proteinExistence type="predicted"/>
<keyword evidence="1" id="KW-0812">Transmembrane</keyword>
<accession>A0A4Z0C5X8</accession>
<evidence type="ECO:0000313" key="2">
    <source>
        <dbReference type="EMBL" id="TFZ07177.1"/>
    </source>
</evidence>
<feature type="transmembrane region" description="Helical" evidence="1">
    <location>
        <begin position="102"/>
        <end position="120"/>
    </location>
</feature>
<keyword evidence="1" id="KW-1133">Transmembrane helix</keyword>
<feature type="transmembrane region" description="Helical" evidence="1">
    <location>
        <begin position="216"/>
        <end position="234"/>
    </location>
</feature>
<sequence>MAAVPAHTAPLGYANGQVEALKWIALVSMFCDHIGRHLLGMPHESWAFIAGRLAFPLFALVLAVNLAREGDRAERCARTTLRLCAWGAVALLPSIWARGDPMMLNVLFTLGLGAAVCWAIESAAPVWQRALACLVIAGASWFVEFGTAGVFLVAAGYLWCTQRGGGLAFLIFVLLAATGWLNALFGGWASFFATLGAVPVAWLARHLPLRVPRLQNLFYVIYPLHLAVIGGLKML</sequence>
<dbReference type="InterPro" id="IPR008875">
    <property type="entry name" value="TraX"/>
</dbReference>